<accession>A0A2J6T421</accession>
<gene>
    <name evidence="2" type="ORF">K444DRAFT_593116</name>
</gene>
<protein>
    <submittedName>
        <fullName evidence="2">Uncharacterized protein</fullName>
    </submittedName>
</protein>
<feature type="chain" id="PRO_5014365007" evidence="1">
    <location>
        <begin position="29"/>
        <end position="512"/>
    </location>
</feature>
<feature type="non-terminal residue" evidence="2">
    <location>
        <position position="512"/>
    </location>
</feature>
<dbReference type="OrthoDB" id="3533338at2759"/>
<dbReference type="RefSeq" id="XP_024734577.1">
    <property type="nucleotide sequence ID" value="XM_024878287.1"/>
</dbReference>
<dbReference type="AlphaFoldDB" id="A0A2J6T421"/>
<reference evidence="2 3" key="1">
    <citation type="submission" date="2016-04" db="EMBL/GenBank/DDBJ databases">
        <title>A degradative enzymes factory behind the ericoid mycorrhizal symbiosis.</title>
        <authorList>
            <consortium name="DOE Joint Genome Institute"/>
            <person name="Martino E."/>
            <person name="Morin E."/>
            <person name="Grelet G."/>
            <person name="Kuo A."/>
            <person name="Kohler A."/>
            <person name="Daghino S."/>
            <person name="Barry K."/>
            <person name="Choi C."/>
            <person name="Cichocki N."/>
            <person name="Clum A."/>
            <person name="Copeland A."/>
            <person name="Hainaut M."/>
            <person name="Haridas S."/>
            <person name="Labutti K."/>
            <person name="Lindquist E."/>
            <person name="Lipzen A."/>
            <person name="Khouja H.-R."/>
            <person name="Murat C."/>
            <person name="Ohm R."/>
            <person name="Olson A."/>
            <person name="Spatafora J."/>
            <person name="Veneault-Fourrey C."/>
            <person name="Henrissat B."/>
            <person name="Grigoriev I."/>
            <person name="Martin F."/>
            <person name="Perotto S."/>
        </authorList>
    </citation>
    <scope>NUCLEOTIDE SEQUENCE [LARGE SCALE GENOMIC DNA]</scope>
    <source>
        <strain evidence="2 3">E</strain>
    </source>
</reference>
<evidence type="ECO:0000313" key="3">
    <source>
        <dbReference type="Proteomes" id="UP000235371"/>
    </source>
</evidence>
<evidence type="ECO:0000313" key="2">
    <source>
        <dbReference type="EMBL" id="PMD57673.1"/>
    </source>
</evidence>
<feature type="signal peptide" evidence="1">
    <location>
        <begin position="1"/>
        <end position="28"/>
    </location>
</feature>
<sequence length="512" mass="52815">MSLALHLSSLLHFVLFALLSSLIGRTNGIPLSAEDAIIHAIQPTCTTLQGGSTSCNVGINTLPSLVSLDGGYEWLTVQPTTITESGSTLTTNEAVWTAVQTSYLDVETVTTTATNGATTVSTSTAYVSFITTTTAAAGAAPTALIAAAIIAPALIATLQPIVDSAGGKTVEAIGSEIVSTLAQSGVVLTLDEATQLATVILAVGVLNTAGPAIHLYQSFQLTPYIGNVNVAPNPPLVSVSTTSSAVGTVTAIVDPPYTDYQDYQVVMTASGPTPTSDDFAPLVTAQCNPSNVGADVEVFEALANKFCTGLDLSKDSSSTLPGSASGLQGADGISVLFNFSQTADTCALGCNASYAQIVTSCEFNSHTIYGAASLQDSCGIFAMSISSSAPLPQPTPTLSPPALQSQQCYGTNELGRHSDIAPYAQGEWAKTFCSNFDRTFTSGTAPVLWNAGSIEYRDGVSPYHYTVSWIDRCMTTATQQSMKQPLGLGSPNVNCVSLLTEDFTNCNNGGAG</sequence>
<dbReference type="EMBL" id="KZ613846">
    <property type="protein sequence ID" value="PMD57673.1"/>
    <property type="molecule type" value="Genomic_DNA"/>
</dbReference>
<dbReference type="Proteomes" id="UP000235371">
    <property type="component" value="Unassembled WGS sequence"/>
</dbReference>
<organism evidence="2 3">
    <name type="scientific">Hyaloscypha bicolor E</name>
    <dbReference type="NCBI Taxonomy" id="1095630"/>
    <lineage>
        <taxon>Eukaryota</taxon>
        <taxon>Fungi</taxon>
        <taxon>Dikarya</taxon>
        <taxon>Ascomycota</taxon>
        <taxon>Pezizomycotina</taxon>
        <taxon>Leotiomycetes</taxon>
        <taxon>Helotiales</taxon>
        <taxon>Hyaloscyphaceae</taxon>
        <taxon>Hyaloscypha</taxon>
        <taxon>Hyaloscypha bicolor</taxon>
    </lineage>
</organism>
<proteinExistence type="predicted"/>
<dbReference type="InParanoid" id="A0A2J6T421"/>
<evidence type="ECO:0000256" key="1">
    <source>
        <dbReference type="SAM" id="SignalP"/>
    </source>
</evidence>
<keyword evidence="1" id="KW-0732">Signal</keyword>
<name>A0A2J6T421_9HELO</name>
<keyword evidence="3" id="KW-1185">Reference proteome</keyword>
<dbReference type="GeneID" id="36586364"/>